<dbReference type="AlphaFoldDB" id="A0A6M8HXK1"/>
<geneLocation type="plasmid" evidence="1 2">
    <name>unnamed1</name>
</geneLocation>
<dbReference type="Proteomes" id="UP000500767">
    <property type="component" value="Plasmid unnamed1"/>
</dbReference>
<keyword evidence="1" id="KW-0614">Plasmid</keyword>
<reference evidence="1 2" key="1">
    <citation type="journal article" date="2014" name="World J. Microbiol. Biotechnol.">
        <title>Biodiversity and physiological characteristics of Antarctic and Arctic lichens-associated bacteria.</title>
        <authorList>
            <person name="Lee Y.M."/>
            <person name="Kim E.H."/>
            <person name="Lee H.K."/>
            <person name="Hong S.G."/>
        </authorList>
    </citation>
    <scope>NUCLEOTIDE SEQUENCE [LARGE SCALE GENOMIC DNA]</scope>
    <source>
        <strain evidence="1 2">PAMC 26569</strain>
        <plasmid evidence="1">unnamed1</plasmid>
    </source>
</reference>
<organism evidence="1 2">
    <name type="scientific">Lichenicola cladoniae</name>
    <dbReference type="NCBI Taxonomy" id="1484109"/>
    <lineage>
        <taxon>Bacteria</taxon>
        <taxon>Pseudomonadati</taxon>
        <taxon>Pseudomonadota</taxon>
        <taxon>Alphaproteobacteria</taxon>
        <taxon>Acetobacterales</taxon>
        <taxon>Acetobacteraceae</taxon>
        <taxon>Lichenicola</taxon>
    </lineage>
</organism>
<name>A0A6M8HXK1_9PROT</name>
<accession>A0A6M8HXK1</accession>
<evidence type="ECO:0000313" key="2">
    <source>
        <dbReference type="Proteomes" id="UP000500767"/>
    </source>
</evidence>
<protein>
    <submittedName>
        <fullName evidence="1">Uncharacterized protein</fullName>
    </submittedName>
</protein>
<gene>
    <name evidence="1" type="ORF">HN018_23300</name>
</gene>
<keyword evidence="2" id="KW-1185">Reference proteome</keyword>
<sequence length="163" mass="16255">MAQAATSTTGSQACATLVQAAANGVTARIAADDASINPPQSVTKLSCLQNFFSGVGLNVITNLLNPSNLLTAVEGQLCQAVNTAWQNSLGTAQCGLTVTGFNMGFGLGLGSGIMCPKLSFGGGGPPLGSVATGYNTQQGYGLYMNGAPTAPTGYPVARSGGLY</sequence>
<dbReference type="EMBL" id="CP053709">
    <property type="protein sequence ID" value="QKE93284.1"/>
    <property type="molecule type" value="Genomic_DNA"/>
</dbReference>
<dbReference type="KEGG" id="lck:HN018_23300"/>
<evidence type="ECO:0000313" key="1">
    <source>
        <dbReference type="EMBL" id="QKE93284.1"/>
    </source>
</evidence>
<proteinExistence type="predicted"/>